<evidence type="ECO:0008006" key="2">
    <source>
        <dbReference type="Google" id="ProtNLM"/>
    </source>
</evidence>
<protein>
    <recommendedName>
        <fullName evidence="2">TIGR04076 family protein</fullName>
    </recommendedName>
</protein>
<reference evidence="1" key="1">
    <citation type="journal article" date="2014" name="Front. Microbiol.">
        <title>High frequency of phylogenetically diverse reductive dehalogenase-homologous genes in deep subseafloor sedimentary metagenomes.</title>
        <authorList>
            <person name="Kawai M."/>
            <person name="Futagami T."/>
            <person name="Toyoda A."/>
            <person name="Takaki Y."/>
            <person name="Nishi S."/>
            <person name="Hori S."/>
            <person name="Arai W."/>
            <person name="Tsubouchi T."/>
            <person name="Morono Y."/>
            <person name="Uchiyama I."/>
            <person name="Ito T."/>
            <person name="Fujiyama A."/>
            <person name="Inagaki F."/>
            <person name="Takami H."/>
        </authorList>
    </citation>
    <scope>NUCLEOTIDE SEQUENCE</scope>
    <source>
        <strain evidence="1">Expedition CK06-06</strain>
    </source>
</reference>
<dbReference type="AlphaFoldDB" id="X0WE19"/>
<name>X0WE19_9ZZZZ</name>
<accession>X0WE19</accession>
<sequence length="60" mass="6895">ILDNSLGCPAGFCSWAYADIQKDLVDLYFGSDYYAEKRVNWVTCTDGLRPVVFRIERVED</sequence>
<comment type="caution">
    <text evidence="1">The sequence shown here is derived from an EMBL/GenBank/DDBJ whole genome shotgun (WGS) entry which is preliminary data.</text>
</comment>
<proteinExistence type="predicted"/>
<dbReference type="EMBL" id="BARS01045013">
    <property type="protein sequence ID" value="GAG28900.1"/>
    <property type="molecule type" value="Genomic_DNA"/>
</dbReference>
<gene>
    <name evidence="1" type="ORF">S01H1_67925</name>
</gene>
<evidence type="ECO:0000313" key="1">
    <source>
        <dbReference type="EMBL" id="GAG28900.1"/>
    </source>
</evidence>
<feature type="non-terminal residue" evidence="1">
    <location>
        <position position="1"/>
    </location>
</feature>
<organism evidence="1">
    <name type="scientific">marine sediment metagenome</name>
    <dbReference type="NCBI Taxonomy" id="412755"/>
    <lineage>
        <taxon>unclassified sequences</taxon>
        <taxon>metagenomes</taxon>
        <taxon>ecological metagenomes</taxon>
    </lineage>
</organism>